<evidence type="ECO:0000259" key="1">
    <source>
        <dbReference type="SMART" id="SM00327"/>
    </source>
</evidence>
<protein>
    <submittedName>
        <fullName evidence="2">ATPase RavA stimulator ViaA</fullName>
    </submittedName>
</protein>
<sequence length="480" mass="54559">MLDVQSVAMLLSLNEGELIKEMLSGVMAAPQMVGLLKGNSRLKAHLQNHLDNWSRGLQDLLQGEPLPPELAREFELYMEARRANPEAFDGLLPRLLNKLDGVSGFLDHAPALLARLQESSPANRQDLFLERWRSHLVLRVMQLAMTLADRERERLLDELENRMKVSEEVADELQLQQPGRLWDLSRARLSRGDSRLLRHYARLLQNNPDLKKIADELGRSAREDSQHQEKYALVDTQIMALEQQEQMPDDLVGIYQDNQLTRLVPSEALLLSTPELETLFYQHLIERRLLNYQYSGQASQPQPARVIRRSQGEHQEPKGPFIVCIDTSGSMSGYPEQSAKALCMGLLRIALQEERECIIMLFSTEVLSYHLTGPAGLQEAVNFLGRSFKGGTDLAPCMDKVLKEMAHSRYSNADAIVISDFIAQRLPDETRALVAQQKQQGNRFNGVCLSRHGKPALMKIFDQVWRFDTSLGGRLLRRLH</sequence>
<accession>A0ABP8QE66</accession>
<reference evidence="3" key="1">
    <citation type="journal article" date="2019" name="Int. J. Syst. Evol. Microbiol.">
        <title>The Global Catalogue of Microorganisms (GCM) 10K type strain sequencing project: providing services to taxonomists for standard genome sequencing and annotation.</title>
        <authorList>
            <consortium name="The Broad Institute Genomics Platform"/>
            <consortium name="The Broad Institute Genome Sequencing Center for Infectious Disease"/>
            <person name="Wu L."/>
            <person name="Ma J."/>
        </authorList>
    </citation>
    <scope>NUCLEOTIDE SEQUENCE [LARGE SCALE GENOMIC DNA]</scope>
    <source>
        <strain evidence="3">JCM 32226</strain>
    </source>
</reference>
<feature type="domain" description="VWFA" evidence="1">
    <location>
        <begin position="318"/>
        <end position="477"/>
    </location>
</feature>
<proteinExistence type="predicted"/>
<organism evidence="2 3">
    <name type="scientific">Pseudaeromonas paramecii</name>
    <dbReference type="NCBI Taxonomy" id="2138166"/>
    <lineage>
        <taxon>Bacteria</taxon>
        <taxon>Pseudomonadati</taxon>
        <taxon>Pseudomonadota</taxon>
        <taxon>Gammaproteobacteria</taxon>
        <taxon>Aeromonadales</taxon>
        <taxon>Aeromonadaceae</taxon>
        <taxon>Pseudaeromonas</taxon>
    </lineage>
</organism>
<dbReference type="CDD" id="cd01462">
    <property type="entry name" value="VWA_YIEM_type"/>
    <property type="match status" value="1"/>
</dbReference>
<dbReference type="PANTHER" id="PTHR36846:SF1">
    <property type="entry name" value="PROTEIN VIAA"/>
    <property type="match status" value="1"/>
</dbReference>
<dbReference type="RefSeq" id="WP_345013340.1">
    <property type="nucleotide sequence ID" value="NZ_BAABFC010000014.1"/>
</dbReference>
<dbReference type="Proteomes" id="UP001501321">
    <property type="component" value="Unassembled WGS sequence"/>
</dbReference>
<evidence type="ECO:0000313" key="3">
    <source>
        <dbReference type="Proteomes" id="UP001501321"/>
    </source>
</evidence>
<dbReference type="SMART" id="SM00327">
    <property type="entry name" value="VWA"/>
    <property type="match status" value="1"/>
</dbReference>
<evidence type="ECO:0000313" key="2">
    <source>
        <dbReference type="EMBL" id="GAA4501055.1"/>
    </source>
</evidence>
<dbReference type="NCBIfam" id="NF008230">
    <property type="entry name" value="PRK10997.1"/>
    <property type="match status" value="1"/>
</dbReference>
<comment type="caution">
    <text evidence="2">The sequence shown here is derived from an EMBL/GenBank/DDBJ whole genome shotgun (WGS) entry which is preliminary data.</text>
</comment>
<dbReference type="Pfam" id="PF05762">
    <property type="entry name" value="VWA_CoxE"/>
    <property type="match status" value="1"/>
</dbReference>
<dbReference type="EMBL" id="BAABFC010000014">
    <property type="protein sequence ID" value="GAA4501055.1"/>
    <property type="molecule type" value="Genomic_DNA"/>
</dbReference>
<gene>
    <name evidence="2" type="primary">viaA</name>
    <name evidence="2" type="ORF">GCM10023095_23690</name>
</gene>
<dbReference type="PANTHER" id="PTHR36846">
    <property type="entry name" value="PROTEIN VIAA"/>
    <property type="match status" value="1"/>
</dbReference>
<dbReference type="InterPro" id="IPR008912">
    <property type="entry name" value="Uncharacterised_CoxE"/>
</dbReference>
<dbReference type="Gene3D" id="3.40.50.410">
    <property type="entry name" value="von Willebrand factor, type A domain"/>
    <property type="match status" value="1"/>
</dbReference>
<dbReference type="InterPro" id="IPR002035">
    <property type="entry name" value="VWF_A"/>
</dbReference>
<keyword evidence="3" id="KW-1185">Reference proteome</keyword>
<dbReference type="InterPro" id="IPR036465">
    <property type="entry name" value="vWFA_dom_sf"/>
</dbReference>
<dbReference type="SUPFAM" id="SSF53300">
    <property type="entry name" value="vWA-like"/>
    <property type="match status" value="1"/>
</dbReference>
<name>A0ABP8QE66_9GAMM</name>